<dbReference type="Pfam" id="PF00069">
    <property type="entry name" value="Pkinase"/>
    <property type="match status" value="1"/>
</dbReference>
<dbReference type="GO" id="GO:0106310">
    <property type="term" value="F:protein serine kinase activity"/>
    <property type="evidence" value="ECO:0007669"/>
    <property type="project" value="RHEA"/>
</dbReference>
<feature type="region of interest" description="Disordered" evidence="11">
    <location>
        <begin position="1"/>
        <end position="65"/>
    </location>
</feature>
<dbReference type="PANTHER" id="PTHR24346:SF82">
    <property type="entry name" value="KP78A-RELATED"/>
    <property type="match status" value="1"/>
</dbReference>
<dbReference type="GO" id="GO:0004674">
    <property type="term" value="F:protein serine/threonine kinase activity"/>
    <property type="evidence" value="ECO:0007669"/>
    <property type="project" value="UniProtKB-KW"/>
</dbReference>
<feature type="binding site" evidence="10">
    <location>
        <position position="99"/>
    </location>
    <ligand>
        <name>ATP</name>
        <dbReference type="ChEBI" id="CHEBI:30616"/>
    </ligand>
</feature>
<comment type="catalytic activity">
    <reaction evidence="8">
        <text>L-threonyl-[protein] + ATP = O-phospho-L-threonyl-[protein] + ADP + H(+)</text>
        <dbReference type="Rhea" id="RHEA:46608"/>
        <dbReference type="Rhea" id="RHEA-COMP:11060"/>
        <dbReference type="Rhea" id="RHEA-COMP:11605"/>
        <dbReference type="ChEBI" id="CHEBI:15378"/>
        <dbReference type="ChEBI" id="CHEBI:30013"/>
        <dbReference type="ChEBI" id="CHEBI:30616"/>
        <dbReference type="ChEBI" id="CHEBI:61977"/>
        <dbReference type="ChEBI" id="CHEBI:456216"/>
        <dbReference type="EC" id="2.7.11.1"/>
    </reaction>
</comment>
<evidence type="ECO:0000256" key="8">
    <source>
        <dbReference type="ARBA" id="ARBA00047899"/>
    </source>
</evidence>
<comment type="catalytic activity">
    <reaction evidence="9">
        <text>L-seryl-[protein] + ATP = O-phospho-L-seryl-[protein] + ADP + H(+)</text>
        <dbReference type="Rhea" id="RHEA:17989"/>
        <dbReference type="Rhea" id="RHEA-COMP:9863"/>
        <dbReference type="Rhea" id="RHEA-COMP:11604"/>
        <dbReference type="ChEBI" id="CHEBI:15378"/>
        <dbReference type="ChEBI" id="CHEBI:29999"/>
        <dbReference type="ChEBI" id="CHEBI:30616"/>
        <dbReference type="ChEBI" id="CHEBI:83421"/>
        <dbReference type="ChEBI" id="CHEBI:456216"/>
        <dbReference type="EC" id="2.7.11.1"/>
    </reaction>
</comment>
<evidence type="ECO:0000313" key="14">
    <source>
        <dbReference type="EMBL" id="OAJ39938.1"/>
    </source>
</evidence>
<feature type="compositionally biased region" description="Polar residues" evidence="11">
    <location>
        <begin position="686"/>
        <end position="710"/>
    </location>
</feature>
<dbReference type="InterPro" id="IPR001772">
    <property type="entry name" value="KA1_dom"/>
</dbReference>
<dbReference type="eggNOG" id="KOG0583">
    <property type="taxonomic scope" value="Eukaryota"/>
</dbReference>
<dbReference type="PROSITE" id="PS50011">
    <property type="entry name" value="PROTEIN_KINASE_DOM"/>
    <property type="match status" value="1"/>
</dbReference>
<evidence type="ECO:0000256" key="2">
    <source>
        <dbReference type="ARBA" id="ARBA00012513"/>
    </source>
</evidence>
<evidence type="ECO:0000256" key="5">
    <source>
        <dbReference type="ARBA" id="ARBA00022741"/>
    </source>
</evidence>
<feature type="domain" description="Protein kinase" evidence="12">
    <location>
        <begin position="70"/>
        <end position="354"/>
    </location>
</feature>
<dbReference type="Gene3D" id="3.30.200.20">
    <property type="entry name" value="Phosphorylase Kinase, domain 1"/>
    <property type="match status" value="1"/>
</dbReference>
<dbReference type="Proteomes" id="UP000077115">
    <property type="component" value="Unassembled WGS sequence"/>
</dbReference>
<evidence type="ECO:0000256" key="10">
    <source>
        <dbReference type="PROSITE-ProRule" id="PRU10141"/>
    </source>
</evidence>
<dbReference type="STRING" id="403673.A0A177WIJ1"/>
<dbReference type="InterPro" id="IPR028375">
    <property type="entry name" value="KA1/Ssp2_C"/>
</dbReference>
<reference evidence="14 15" key="1">
    <citation type="submission" date="2006-10" db="EMBL/GenBank/DDBJ databases">
        <title>The Genome Sequence of Batrachochytrium dendrobatidis JEL423.</title>
        <authorList>
            <consortium name="The Broad Institute Genome Sequencing Platform"/>
            <person name="Birren B."/>
            <person name="Lander E."/>
            <person name="Galagan J."/>
            <person name="Cuomo C."/>
            <person name="Devon K."/>
            <person name="Jaffe D."/>
            <person name="Butler J."/>
            <person name="Alvarez P."/>
            <person name="Gnerre S."/>
            <person name="Grabherr M."/>
            <person name="Kleber M."/>
            <person name="Mauceli E."/>
            <person name="Brockman W."/>
            <person name="Young S."/>
            <person name="LaButti K."/>
            <person name="Sykes S."/>
            <person name="DeCaprio D."/>
            <person name="Crawford M."/>
            <person name="Koehrsen M."/>
            <person name="Engels R."/>
            <person name="Montgomery P."/>
            <person name="Pearson M."/>
            <person name="Howarth C."/>
            <person name="Larson L."/>
            <person name="White J."/>
            <person name="O'Leary S."/>
            <person name="Kodira C."/>
            <person name="Zeng Q."/>
            <person name="Yandava C."/>
            <person name="Alvarado L."/>
            <person name="Longcore J."/>
            <person name="James T."/>
        </authorList>
    </citation>
    <scope>NUCLEOTIDE SEQUENCE [LARGE SCALE GENOMIC DNA]</scope>
    <source>
        <strain evidence="14 15">JEL423</strain>
    </source>
</reference>
<feature type="region of interest" description="Disordered" evidence="11">
    <location>
        <begin position="826"/>
        <end position="853"/>
    </location>
</feature>
<evidence type="ECO:0000256" key="7">
    <source>
        <dbReference type="ARBA" id="ARBA00022840"/>
    </source>
</evidence>
<dbReference type="InterPro" id="IPR017441">
    <property type="entry name" value="Protein_kinase_ATP_BS"/>
</dbReference>
<feature type="compositionally biased region" description="Basic residues" evidence="11">
    <location>
        <begin position="32"/>
        <end position="41"/>
    </location>
</feature>
<evidence type="ECO:0000256" key="6">
    <source>
        <dbReference type="ARBA" id="ARBA00022777"/>
    </source>
</evidence>
<dbReference type="Pfam" id="PF02149">
    <property type="entry name" value="KA1"/>
    <property type="match status" value="1"/>
</dbReference>
<dbReference type="PANTHER" id="PTHR24346">
    <property type="entry name" value="MAP/MICROTUBULE AFFINITY-REGULATING KINASE"/>
    <property type="match status" value="1"/>
</dbReference>
<dbReference type="PROSITE" id="PS00108">
    <property type="entry name" value="PROTEIN_KINASE_ST"/>
    <property type="match status" value="1"/>
</dbReference>
<dbReference type="SUPFAM" id="SSF56112">
    <property type="entry name" value="Protein kinase-like (PK-like)"/>
    <property type="match status" value="1"/>
</dbReference>
<keyword evidence="5 10" id="KW-0547">Nucleotide-binding</keyword>
<feature type="compositionally biased region" description="Polar residues" evidence="11">
    <location>
        <begin position="720"/>
        <end position="731"/>
    </location>
</feature>
<evidence type="ECO:0000256" key="3">
    <source>
        <dbReference type="ARBA" id="ARBA00022527"/>
    </source>
</evidence>
<evidence type="ECO:0000313" key="15">
    <source>
        <dbReference type="Proteomes" id="UP000077115"/>
    </source>
</evidence>
<dbReference type="GO" id="GO:0005737">
    <property type="term" value="C:cytoplasm"/>
    <property type="evidence" value="ECO:0007669"/>
    <property type="project" value="TreeGrafter"/>
</dbReference>
<keyword evidence="7 10" id="KW-0067">ATP-binding</keyword>
<feature type="region of interest" description="Disordered" evidence="11">
    <location>
        <begin position="938"/>
        <end position="972"/>
    </location>
</feature>
<dbReference type="GO" id="GO:0035556">
    <property type="term" value="P:intracellular signal transduction"/>
    <property type="evidence" value="ECO:0007669"/>
    <property type="project" value="TreeGrafter"/>
</dbReference>
<dbReference type="FunFam" id="1.10.510.10:FF:000571">
    <property type="entry name" value="Maternal embryonic leucine zipper kinase"/>
    <property type="match status" value="1"/>
</dbReference>
<evidence type="ECO:0000259" key="12">
    <source>
        <dbReference type="PROSITE" id="PS50011"/>
    </source>
</evidence>
<evidence type="ECO:0000256" key="9">
    <source>
        <dbReference type="ARBA" id="ARBA00048679"/>
    </source>
</evidence>
<feature type="compositionally biased region" description="Polar residues" evidence="11">
    <location>
        <begin position="17"/>
        <end position="31"/>
    </location>
</feature>
<feature type="region of interest" description="Disordered" evidence="11">
    <location>
        <begin position="657"/>
        <end position="731"/>
    </location>
</feature>
<name>A0A177WIJ1_BATDL</name>
<dbReference type="PROSITE" id="PS50032">
    <property type="entry name" value="KA1"/>
    <property type="match status" value="1"/>
</dbReference>
<feature type="compositionally biased region" description="Low complexity" evidence="11">
    <location>
        <begin position="839"/>
        <end position="853"/>
    </location>
</feature>
<reference evidence="14 15" key="2">
    <citation type="submission" date="2016-05" db="EMBL/GenBank/DDBJ databases">
        <title>Lineage-specific infection strategies underlie the spectrum of fungal disease in amphibians.</title>
        <authorList>
            <person name="Cuomo C.A."/>
            <person name="Farrer R.A."/>
            <person name="James T."/>
            <person name="Longcore J."/>
            <person name="Birren B."/>
        </authorList>
    </citation>
    <scope>NUCLEOTIDE SEQUENCE [LARGE SCALE GENOMIC DNA]</scope>
    <source>
        <strain evidence="14 15">JEL423</strain>
    </source>
</reference>
<dbReference type="SMART" id="SM00220">
    <property type="entry name" value="S_TKc"/>
    <property type="match status" value="1"/>
</dbReference>
<accession>A0A177WIJ1</accession>
<feature type="compositionally biased region" description="Low complexity" evidence="11">
    <location>
        <begin position="672"/>
        <end position="684"/>
    </location>
</feature>
<evidence type="ECO:0000256" key="1">
    <source>
        <dbReference type="ARBA" id="ARBA00010791"/>
    </source>
</evidence>
<dbReference type="GO" id="GO:0005524">
    <property type="term" value="F:ATP binding"/>
    <property type="evidence" value="ECO:0007669"/>
    <property type="project" value="UniProtKB-UniRule"/>
</dbReference>
<dbReference type="Gene3D" id="3.30.310.80">
    <property type="entry name" value="Kinase associated domain 1, KA1"/>
    <property type="match status" value="1"/>
</dbReference>
<keyword evidence="4" id="KW-0808">Transferase</keyword>
<keyword evidence="3" id="KW-0723">Serine/threonine-protein kinase</keyword>
<proteinExistence type="inferred from homology"/>
<dbReference type="InterPro" id="IPR000719">
    <property type="entry name" value="Prot_kinase_dom"/>
</dbReference>
<dbReference type="EMBL" id="DS022303">
    <property type="protein sequence ID" value="OAJ39938.1"/>
    <property type="molecule type" value="Genomic_DNA"/>
</dbReference>
<dbReference type="InterPro" id="IPR008271">
    <property type="entry name" value="Ser/Thr_kinase_AS"/>
</dbReference>
<dbReference type="PROSITE" id="PS00107">
    <property type="entry name" value="PROTEIN_KINASE_ATP"/>
    <property type="match status" value="1"/>
</dbReference>
<feature type="domain" description="KA1" evidence="13">
    <location>
        <begin position="984"/>
        <end position="1033"/>
    </location>
</feature>
<dbReference type="SUPFAM" id="SSF103243">
    <property type="entry name" value="KA1-like"/>
    <property type="match status" value="1"/>
</dbReference>
<dbReference type="InterPro" id="IPR011009">
    <property type="entry name" value="Kinase-like_dom_sf"/>
</dbReference>
<evidence type="ECO:0000259" key="13">
    <source>
        <dbReference type="PROSITE" id="PS50032"/>
    </source>
</evidence>
<dbReference type="VEuPathDB" id="FungiDB:BDEG_23732"/>
<feature type="compositionally biased region" description="Polar residues" evidence="11">
    <location>
        <begin position="938"/>
        <end position="969"/>
    </location>
</feature>
<dbReference type="OrthoDB" id="193931at2759"/>
<dbReference type="AlphaFoldDB" id="A0A177WIJ1"/>
<dbReference type="EC" id="2.7.11.1" evidence="2"/>
<protein>
    <recommendedName>
        <fullName evidence="2">non-specific serine/threonine protein kinase</fullName>
        <ecNumber evidence="2">2.7.11.1</ecNumber>
    </recommendedName>
</protein>
<gene>
    <name evidence="14" type="ORF">BDEG_23732</name>
</gene>
<keyword evidence="6" id="KW-0418">Kinase</keyword>
<evidence type="ECO:0000256" key="4">
    <source>
        <dbReference type="ARBA" id="ARBA00022679"/>
    </source>
</evidence>
<dbReference type="GO" id="GO:0000226">
    <property type="term" value="P:microtubule cytoskeleton organization"/>
    <property type="evidence" value="ECO:0007669"/>
    <property type="project" value="TreeGrafter"/>
</dbReference>
<comment type="similarity">
    <text evidence="1">Belongs to the protein kinase superfamily. CAMK Ser/Thr protein kinase family. NIM1 subfamily.</text>
</comment>
<dbReference type="Gene3D" id="1.10.510.10">
    <property type="entry name" value="Transferase(Phosphotransferase) domain 1"/>
    <property type="match status" value="1"/>
</dbReference>
<organism evidence="14 15">
    <name type="scientific">Batrachochytrium dendrobatidis (strain JEL423)</name>
    <dbReference type="NCBI Taxonomy" id="403673"/>
    <lineage>
        <taxon>Eukaryota</taxon>
        <taxon>Fungi</taxon>
        <taxon>Fungi incertae sedis</taxon>
        <taxon>Chytridiomycota</taxon>
        <taxon>Chytridiomycota incertae sedis</taxon>
        <taxon>Chytridiomycetes</taxon>
        <taxon>Rhizophydiales</taxon>
        <taxon>Rhizophydiales incertae sedis</taxon>
        <taxon>Batrachochytrium</taxon>
    </lineage>
</organism>
<evidence type="ECO:0000256" key="11">
    <source>
        <dbReference type="SAM" id="MobiDB-lite"/>
    </source>
</evidence>
<sequence>MSPTALPAAEKRMHSIPSGNNPSQQPPAQRQRTNHNSRHAAPRSGDTTASNGDAPTAQSKPRPPRVISHFLLSKTLGQGSMGKVKIATCTNTGKQYACKIVPKPLRDASAPNPSLIAGPTSLISAVPGAERDSTQLVNKLELEDQRIIREIAITLLLSHPNIVPLYEVAVSHDYYYLFFEHIDGPQMLDFIISHGRLKEKFARRFMRQIISAVDYCHQNSIVHRDLKIENILIDKNGQIKLIDFGLANLYNPNSLLSTFCGSLYFAAPELLSARKYVGPEVDMWSMGVILYVLVCGKVPFDDSSLPALHAKIKSGKVEYPSFLSDECIHLLSTLLHLDPSQRATISDLQCHPWILKEKETFPKTLIPVRQPLTAPFDDEVIERMCGFQLGTSNEIVEHLMLAINGVSNASPDGLQHPLVQSQRLNCPSHAIVSIYYLVSEKLEKERNARIAEAAAMAKSMDQNGTLLEPPLPKLANIESQSIACPLPDLIRIPSSTAVPTSDASPAPAPVPQEVFEQEIEDTAMRRTQSLSTRISPGERESASMDAAQAPHSAYTAAARTVNYNYLSRPAMKEGDTSIFGTFSRRKRKNKPSNLVPVEHDGTQMESDAVVPLNENMQPQSRSSAMDTVPCAYDHLPETPTEKQKETKGFFSTLIHSLTRRRKDNQPSNEFESTPNTASSTSPPNLDTPNTPDCGENQSPRASNVSGTSGRSMLPQYAPSIHNSTGKSSNLGFGSVFRNRSSYMGDPKSTDLSESTSAPAGQLDDKIKYIYFKGFFTVRNTSAQDPADIRRDFLRVLRILSERQGITYLERSGVIIVEFPAPTAPSNMSLFRGKSKGDVRGSFGSPSSSRSAGLSPAYASDGYNAYSQEPNALSPISPQPPVLPDMPTPAEFDILLDASPENSLKTDSLQQTGTHINKPLPPALTKPIRDFSYITANSSNADTGSMNSETPRTSSITFNGTPSRNSTNSMIPPRGISNPAAQLSRLPAYQTARFEIELCKITWSGLHGVQFHRIVGDSWQYKRMCQQILDMLKL</sequence>
<feature type="compositionally biased region" description="Polar residues" evidence="11">
    <location>
        <begin position="45"/>
        <end position="59"/>
    </location>
</feature>